<gene>
    <name evidence="4" type="ORF">AQUCO_00900252v1</name>
</gene>
<evidence type="ECO:0000313" key="5">
    <source>
        <dbReference type="Proteomes" id="UP000230069"/>
    </source>
</evidence>
<dbReference type="AlphaFoldDB" id="A0A2G5ECQ5"/>
<dbReference type="FunCoup" id="A0A2G5ECQ5">
    <property type="interactions" value="1099"/>
</dbReference>
<dbReference type="PANTHER" id="PTHR11079:SF156">
    <property type="entry name" value="INACTIVE TRNA-SPECIFIC ADENOSINE DEAMINASE-LIKE PROTEIN 3-RELATED"/>
    <property type="match status" value="1"/>
</dbReference>
<dbReference type="SUPFAM" id="SSF53927">
    <property type="entry name" value="Cytidine deaminase-like"/>
    <property type="match status" value="1"/>
</dbReference>
<reference evidence="4 5" key="1">
    <citation type="submission" date="2017-09" db="EMBL/GenBank/DDBJ databases">
        <title>WGS assembly of Aquilegia coerulea Goldsmith.</title>
        <authorList>
            <person name="Hodges S."/>
            <person name="Kramer E."/>
            <person name="Nordborg M."/>
            <person name="Tomkins J."/>
            <person name="Borevitz J."/>
            <person name="Derieg N."/>
            <person name="Yan J."/>
            <person name="Mihaltcheva S."/>
            <person name="Hayes R.D."/>
            <person name="Rokhsar D."/>
        </authorList>
    </citation>
    <scope>NUCLEOTIDE SEQUENCE [LARGE SCALE GENOMIC DNA]</scope>
    <source>
        <strain evidence="5">cv. Goldsmith</strain>
    </source>
</reference>
<dbReference type="InterPro" id="IPR016193">
    <property type="entry name" value="Cytidine_deaminase-like"/>
</dbReference>
<dbReference type="Proteomes" id="UP000230069">
    <property type="component" value="Unassembled WGS sequence"/>
</dbReference>
<dbReference type="GO" id="GO:0005634">
    <property type="term" value="C:nucleus"/>
    <property type="evidence" value="ECO:0007669"/>
    <property type="project" value="TreeGrafter"/>
</dbReference>
<dbReference type="PANTHER" id="PTHR11079">
    <property type="entry name" value="CYTOSINE DEAMINASE FAMILY MEMBER"/>
    <property type="match status" value="1"/>
</dbReference>
<sequence>MKWAIIHIPEKPQISITEPPSVDVFAAVIEPKLANTLVRRLNKICPLENLTHVKRVRRSSLEGGKIQLSVVLCLSHGEVEQLESIQSDILELVHAYQLSPFIAKVAKYAASSNEEWKEQCKLWPTSYHPPTYNIDGITGFSEEDSQTIFNFMKLALKLTKSGPQLENAAVIVDPSVRQIISSASDQTHSWHSLIDTTSMETGCIKQPAVFTCSQPDANAAAVRDTLLSDGVSDENKRSYTGVSCLYPRKWMEHQQNTGNTCYFHPLRHAALVAVELAAARDKHLFPGSGNMLDCSFQENRLTSSMNSPAKKQKLNLSKDEDDLDLKACSHDSCFETERPYLCTGFDIYLVWEPCAMCAMALVHQRIRRIFFAFPNPNFGALGSVQRLQGERSLNHHYAVFRVLLPEDVFDNVHS</sequence>
<comment type="similarity">
    <text evidence="2">Belongs to the cytidine and deoxycytidylate deaminase family. ADAT3 subfamily.</text>
</comment>
<name>A0A2G5ECQ5_AQUCA</name>
<organism evidence="4 5">
    <name type="scientific">Aquilegia coerulea</name>
    <name type="common">Rocky mountain columbine</name>
    <dbReference type="NCBI Taxonomy" id="218851"/>
    <lineage>
        <taxon>Eukaryota</taxon>
        <taxon>Viridiplantae</taxon>
        <taxon>Streptophyta</taxon>
        <taxon>Embryophyta</taxon>
        <taxon>Tracheophyta</taxon>
        <taxon>Spermatophyta</taxon>
        <taxon>Magnoliopsida</taxon>
        <taxon>Ranunculales</taxon>
        <taxon>Ranunculaceae</taxon>
        <taxon>Thalictroideae</taxon>
        <taxon>Aquilegia</taxon>
    </lineage>
</organism>
<dbReference type="GO" id="GO:0046872">
    <property type="term" value="F:metal ion binding"/>
    <property type="evidence" value="ECO:0007669"/>
    <property type="project" value="UniProtKB-KW"/>
</dbReference>
<proteinExistence type="inferred from homology"/>
<keyword evidence="5" id="KW-1185">Reference proteome</keyword>
<dbReference type="Gene3D" id="3.40.140.10">
    <property type="entry name" value="Cytidine Deaminase, domain 2"/>
    <property type="match status" value="1"/>
</dbReference>
<feature type="domain" description="CMP/dCMP-type deaminase" evidence="3">
    <location>
        <begin position="266"/>
        <end position="384"/>
    </location>
</feature>
<dbReference type="GO" id="GO:0002100">
    <property type="term" value="P:tRNA wobble adenosine to inosine editing"/>
    <property type="evidence" value="ECO:0007669"/>
    <property type="project" value="InterPro"/>
</dbReference>
<dbReference type="EMBL" id="KZ305026">
    <property type="protein sequence ID" value="PIA53542.1"/>
    <property type="molecule type" value="Genomic_DNA"/>
</dbReference>
<accession>A0A2G5ECQ5</accession>
<dbReference type="GO" id="GO:0052717">
    <property type="term" value="F:tRNA-specific adenosine-34 deaminase activity"/>
    <property type="evidence" value="ECO:0007669"/>
    <property type="project" value="UniProtKB-EC"/>
</dbReference>
<evidence type="ECO:0000313" key="4">
    <source>
        <dbReference type="EMBL" id="PIA53542.1"/>
    </source>
</evidence>
<dbReference type="STRING" id="218851.A0A2G5ECQ5"/>
<dbReference type="GO" id="GO:0005737">
    <property type="term" value="C:cytoplasm"/>
    <property type="evidence" value="ECO:0007669"/>
    <property type="project" value="TreeGrafter"/>
</dbReference>
<evidence type="ECO:0000256" key="2">
    <source>
        <dbReference type="ARBA" id="ARBA00038160"/>
    </source>
</evidence>
<protein>
    <recommendedName>
        <fullName evidence="3">CMP/dCMP-type deaminase domain-containing protein</fullName>
    </recommendedName>
</protein>
<evidence type="ECO:0000259" key="3">
    <source>
        <dbReference type="PROSITE" id="PS51747"/>
    </source>
</evidence>
<dbReference type="PROSITE" id="PS51747">
    <property type="entry name" value="CYT_DCMP_DEAMINASES_2"/>
    <property type="match status" value="1"/>
</dbReference>
<evidence type="ECO:0000256" key="1">
    <source>
        <dbReference type="ARBA" id="ARBA00022694"/>
    </source>
</evidence>
<dbReference type="OrthoDB" id="3180714at2759"/>
<dbReference type="InParanoid" id="A0A2G5ECQ5"/>
<keyword evidence="1" id="KW-0819">tRNA processing</keyword>
<dbReference type="InterPro" id="IPR002125">
    <property type="entry name" value="CMP_dCMP_dom"/>
</dbReference>